<dbReference type="Proteomes" id="UP001373496">
    <property type="component" value="Unassembled WGS sequence"/>
</dbReference>
<dbReference type="Pfam" id="PF00392">
    <property type="entry name" value="GntR"/>
    <property type="match status" value="1"/>
</dbReference>
<proteinExistence type="predicted"/>
<evidence type="ECO:0000256" key="2">
    <source>
        <dbReference type="ARBA" id="ARBA00023125"/>
    </source>
</evidence>
<evidence type="ECO:0000256" key="1">
    <source>
        <dbReference type="ARBA" id="ARBA00023015"/>
    </source>
</evidence>
<dbReference type="InterPro" id="IPR008920">
    <property type="entry name" value="TF_FadR/GntR_C"/>
</dbReference>
<evidence type="ECO:0000259" key="5">
    <source>
        <dbReference type="PROSITE" id="PS50949"/>
    </source>
</evidence>
<dbReference type="InterPro" id="IPR011711">
    <property type="entry name" value="GntR_C"/>
</dbReference>
<dbReference type="InterPro" id="IPR036390">
    <property type="entry name" value="WH_DNA-bd_sf"/>
</dbReference>
<evidence type="ECO:0000313" key="7">
    <source>
        <dbReference type="Proteomes" id="UP001373496"/>
    </source>
</evidence>
<dbReference type="SUPFAM" id="SSF48008">
    <property type="entry name" value="GntR ligand-binding domain-like"/>
    <property type="match status" value="1"/>
</dbReference>
<dbReference type="RefSeq" id="WP_336392066.1">
    <property type="nucleotide sequence ID" value="NZ_JBAPLV010000005.1"/>
</dbReference>
<dbReference type="Gene3D" id="1.20.120.530">
    <property type="entry name" value="GntR ligand-binding domain-like"/>
    <property type="match status" value="1"/>
</dbReference>
<evidence type="ECO:0000313" key="6">
    <source>
        <dbReference type="EMBL" id="MEI4278224.1"/>
    </source>
</evidence>
<dbReference type="PRINTS" id="PR00035">
    <property type="entry name" value="HTHGNTR"/>
</dbReference>
<organism evidence="6 7">
    <name type="scientific">Klenkia terrae</name>
    <dbReference type="NCBI Taxonomy" id="1052259"/>
    <lineage>
        <taxon>Bacteria</taxon>
        <taxon>Bacillati</taxon>
        <taxon>Actinomycetota</taxon>
        <taxon>Actinomycetes</taxon>
        <taxon>Geodermatophilales</taxon>
        <taxon>Geodermatophilaceae</taxon>
        <taxon>Klenkia</taxon>
    </lineage>
</organism>
<name>A0ABU8E3K5_9ACTN</name>
<dbReference type="SMART" id="SM00895">
    <property type="entry name" value="FCD"/>
    <property type="match status" value="1"/>
</dbReference>
<dbReference type="SUPFAM" id="SSF46785">
    <property type="entry name" value="Winged helix' DNA-binding domain"/>
    <property type="match status" value="1"/>
</dbReference>
<feature type="domain" description="HTH gntR-type" evidence="5">
    <location>
        <begin position="26"/>
        <end position="93"/>
    </location>
</feature>
<dbReference type="InterPro" id="IPR036388">
    <property type="entry name" value="WH-like_DNA-bd_sf"/>
</dbReference>
<dbReference type="PANTHER" id="PTHR43537:SF45">
    <property type="entry name" value="GNTR FAMILY REGULATORY PROTEIN"/>
    <property type="match status" value="1"/>
</dbReference>
<dbReference type="PANTHER" id="PTHR43537">
    <property type="entry name" value="TRANSCRIPTIONAL REGULATOR, GNTR FAMILY"/>
    <property type="match status" value="1"/>
</dbReference>
<evidence type="ECO:0000256" key="3">
    <source>
        <dbReference type="ARBA" id="ARBA00023163"/>
    </source>
</evidence>
<dbReference type="SMART" id="SM00345">
    <property type="entry name" value="HTH_GNTR"/>
    <property type="match status" value="1"/>
</dbReference>
<dbReference type="CDD" id="cd07377">
    <property type="entry name" value="WHTH_GntR"/>
    <property type="match status" value="1"/>
</dbReference>
<gene>
    <name evidence="6" type="ORF">UXQ13_07075</name>
</gene>
<dbReference type="InterPro" id="IPR000524">
    <property type="entry name" value="Tscrpt_reg_HTH_GntR"/>
</dbReference>
<dbReference type="EMBL" id="JBAPLV010000005">
    <property type="protein sequence ID" value="MEI4278224.1"/>
    <property type="molecule type" value="Genomic_DNA"/>
</dbReference>
<sequence length="233" mass="25622">MVTDGVADPSGPPAQSGPPTGTIDPPSLVELTTRRLREQILAGALQPGERIIEEQITRRYGISRAPVREALRLLAEQGLVEHEPRRGVRVREWSPDDIRQLFEVRHVLERHAVASALPLPTGGDPLAAVRDRLAQMRRAADDGDELSRDDAHRAFHAAVVELAGNRQLELALAPVLLKLQLPMAVNLRRESERRDPGQGLLRHQALLAALETEDVGVVLRALDAHGELAYLDL</sequence>
<keyword evidence="2" id="KW-0238">DNA-binding</keyword>
<evidence type="ECO:0000256" key="4">
    <source>
        <dbReference type="SAM" id="MobiDB-lite"/>
    </source>
</evidence>
<keyword evidence="1" id="KW-0805">Transcription regulation</keyword>
<reference evidence="6 7" key="1">
    <citation type="submission" date="2024-03" db="EMBL/GenBank/DDBJ databases">
        <title>Draft genome sequence of Klenkia terrae.</title>
        <authorList>
            <person name="Duangmal K."/>
            <person name="Chantavorakit T."/>
        </authorList>
    </citation>
    <scope>NUCLEOTIDE SEQUENCE [LARGE SCALE GENOMIC DNA]</scope>
    <source>
        <strain evidence="6 7">JCM 17786</strain>
    </source>
</reference>
<protein>
    <submittedName>
        <fullName evidence="6">GntR family transcriptional regulator</fullName>
    </submittedName>
</protein>
<dbReference type="PROSITE" id="PS50949">
    <property type="entry name" value="HTH_GNTR"/>
    <property type="match status" value="1"/>
</dbReference>
<keyword evidence="3" id="KW-0804">Transcription</keyword>
<dbReference type="Gene3D" id="1.10.10.10">
    <property type="entry name" value="Winged helix-like DNA-binding domain superfamily/Winged helix DNA-binding domain"/>
    <property type="match status" value="1"/>
</dbReference>
<feature type="region of interest" description="Disordered" evidence="4">
    <location>
        <begin position="1"/>
        <end position="26"/>
    </location>
</feature>
<comment type="caution">
    <text evidence="6">The sequence shown here is derived from an EMBL/GenBank/DDBJ whole genome shotgun (WGS) entry which is preliminary data.</text>
</comment>
<dbReference type="Pfam" id="PF07729">
    <property type="entry name" value="FCD"/>
    <property type="match status" value="1"/>
</dbReference>
<keyword evidence="7" id="KW-1185">Reference proteome</keyword>
<accession>A0ABU8E3K5</accession>